<dbReference type="Pfam" id="PF00005">
    <property type="entry name" value="ABC_tran"/>
    <property type="match status" value="1"/>
</dbReference>
<keyword evidence="6 9" id="KW-0067">ATP-binding</keyword>
<dbReference type="Pfam" id="PF08352">
    <property type="entry name" value="oligo_HPY"/>
    <property type="match status" value="1"/>
</dbReference>
<dbReference type="PANTHER" id="PTHR43297">
    <property type="entry name" value="OLIGOPEPTIDE TRANSPORT ATP-BINDING PROTEIN APPD"/>
    <property type="match status" value="1"/>
</dbReference>
<evidence type="ECO:0000256" key="4">
    <source>
        <dbReference type="ARBA" id="ARBA00022475"/>
    </source>
</evidence>
<comment type="subcellular location">
    <subcellularLocation>
        <location evidence="1">Cell inner membrane</location>
        <topology evidence="1">Peripheral membrane protein</topology>
    </subcellularLocation>
</comment>
<evidence type="ECO:0000256" key="5">
    <source>
        <dbReference type="ARBA" id="ARBA00022741"/>
    </source>
</evidence>
<gene>
    <name evidence="9" type="ORF">CEY11_03410</name>
</gene>
<dbReference type="InterPro" id="IPR050388">
    <property type="entry name" value="ABC_Ni/Peptide_Import"/>
</dbReference>
<keyword evidence="5" id="KW-0547">Nucleotide-binding</keyword>
<evidence type="ECO:0000256" key="3">
    <source>
        <dbReference type="ARBA" id="ARBA00022448"/>
    </source>
</evidence>
<evidence type="ECO:0000256" key="2">
    <source>
        <dbReference type="ARBA" id="ARBA00005417"/>
    </source>
</evidence>
<keyword evidence="7" id="KW-0472">Membrane</keyword>
<evidence type="ECO:0000256" key="1">
    <source>
        <dbReference type="ARBA" id="ARBA00004417"/>
    </source>
</evidence>
<dbReference type="GO" id="GO:0005524">
    <property type="term" value="F:ATP binding"/>
    <property type="evidence" value="ECO:0007669"/>
    <property type="project" value="UniProtKB-KW"/>
</dbReference>
<dbReference type="CDD" id="cd03257">
    <property type="entry name" value="ABC_NikE_OppD_transporters"/>
    <property type="match status" value="1"/>
</dbReference>
<dbReference type="FunFam" id="3.40.50.300:FF:000016">
    <property type="entry name" value="Oligopeptide ABC transporter ATP-binding component"/>
    <property type="match status" value="1"/>
</dbReference>
<accession>A0A225N142</accession>
<dbReference type="AlphaFoldDB" id="A0A225N142"/>
<name>A0A225N142_9BURK</name>
<protein>
    <submittedName>
        <fullName evidence="9">Peptide ABC transporter ATP-binding protein</fullName>
    </submittedName>
</protein>
<dbReference type="NCBIfam" id="TIGR01727">
    <property type="entry name" value="oligo_HPY"/>
    <property type="match status" value="1"/>
</dbReference>
<comment type="similarity">
    <text evidence="2">Belongs to the ABC transporter superfamily.</text>
</comment>
<keyword evidence="4" id="KW-1003">Cell membrane</keyword>
<keyword evidence="10" id="KW-1185">Reference proteome</keyword>
<dbReference type="GO" id="GO:0055085">
    <property type="term" value="P:transmembrane transport"/>
    <property type="evidence" value="ECO:0007669"/>
    <property type="project" value="UniProtKB-ARBA"/>
</dbReference>
<dbReference type="InterPro" id="IPR003593">
    <property type="entry name" value="AAA+_ATPase"/>
</dbReference>
<evidence type="ECO:0000313" key="10">
    <source>
        <dbReference type="Proteomes" id="UP000214603"/>
    </source>
</evidence>
<evidence type="ECO:0000256" key="6">
    <source>
        <dbReference type="ARBA" id="ARBA00022840"/>
    </source>
</evidence>
<dbReference type="GO" id="GO:0016887">
    <property type="term" value="F:ATP hydrolysis activity"/>
    <property type="evidence" value="ECO:0007669"/>
    <property type="project" value="InterPro"/>
</dbReference>
<dbReference type="GO" id="GO:0005886">
    <property type="term" value="C:plasma membrane"/>
    <property type="evidence" value="ECO:0007669"/>
    <property type="project" value="UniProtKB-SubCell"/>
</dbReference>
<proteinExistence type="inferred from homology"/>
<comment type="caution">
    <text evidence="9">The sequence shown here is derived from an EMBL/GenBank/DDBJ whole genome shotgun (WGS) entry which is preliminary data.</text>
</comment>
<evidence type="ECO:0000256" key="7">
    <source>
        <dbReference type="ARBA" id="ARBA00023136"/>
    </source>
</evidence>
<reference evidence="10" key="1">
    <citation type="submission" date="2017-06" db="EMBL/GenBank/DDBJ databases">
        <title>Herbaspirillum phytohormonus sp. nov., isolated from the root nodule of Robinia pseudoacacia in lead-zinc mine.</title>
        <authorList>
            <person name="Fan M."/>
            <person name="Lin Y."/>
        </authorList>
    </citation>
    <scope>NUCLEOTIDE SEQUENCE [LARGE SCALE GENOMIC DNA]</scope>
    <source>
        <strain evidence="10">SC-089</strain>
    </source>
</reference>
<dbReference type="Gene3D" id="3.40.50.300">
    <property type="entry name" value="P-loop containing nucleotide triphosphate hydrolases"/>
    <property type="match status" value="1"/>
</dbReference>
<dbReference type="PANTHER" id="PTHR43297:SF2">
    <property type="entry name" value="DIPEPTIDE TRANSPORT ATP-BINDING PROTEIN DPPD"/>
    <property type="match status" value="1"/>
</dbReference>
<dbReference type="GO" id="GO:0015833">
    <property type="term" value="P:peptide transport"/>
    <property type="evidence" value="ECO:0007669"/>
    <property type="project" value="InterPro"/>
</dbReference>
<dbReference type="EMBL" id="NJIH01000002">
    <property type="protein sequence ID" value="OWT65790.1"/>
    <property type="molecule type" value="Genomic_DNA"/>
</dbReference>
<feature type="domain" description="ABC transporter" evidence="8">
    <location>
        <begin position="19"/>
        <end position="270"/>
    </location>
</feature>
<evidence type="ECO:0000313" key="9">
    <source>
        <dbReference type="EMBL" id="OWT65790.1"/>
    </source>
</evidence>
<organism evidence="9 10">
    <name type="scientific">Candidimonas nitroreducens</name>
    <dbReference type="NCBI Taxonomy" id="683354"/>
    <lineage>
        <taxon>Bacteria</taxon>
        <taxon>Pseudomonadati</taxon>
        <taxon>Pseudomonadota</taxon>
        <taxon>Betaproteobacteria</taxon>
        <taxon>Burkholderiales</taxon>
        <taxon>Alcaligenaceae</taxon>
        <taxon>Candidimonas</taxon>
    </lineage>
</organism>
<dbReference type="Proteomes" id="UP000214603">
    <property type="component" value="Unassembled WGS sequence"/>
</dbReference>
<dbReference type="InterPro" id="IPR017871">
    <property type="entry name" value="ABC_transporter-like_CS"/>
</dbReference>
<evidence type="ECO:0000259" key="8">
    <source>
        <dbReference type="PROSITE" id="PS50893"/>
    </source>
</evidence>
<dbReference type="SMART" id="SM00382">
    <property type="entry name" value="AAA"/>
    <property type="match status" value="1"/>
</dbReference>
<dbReference type="OrthoDB" id="9802772at2"/>
<dbReference type="PROSITE" id="PS50893">
    <property type="entry name" value="ABC_TRANSPORTER_2"/>
    <property type="match status" value="1"/>
</dbReference>
<dbReference type="InterPro" id="IPR027417">
    <property type="entry name" value="P-loop_NTPase"/>
</dbReference>
<keyword evidence="3" id="KW-0813">Transport</keyword>
<dbReference type="SUPFAM" id="SSF52540">
    <property type="entry name" value="P-loop containing nucleoside triphosphate hydrolases"/>
    <property type="match status" value="1"/>
</dbReference>
<sequence length="357" mass="38923">MSECESAARPDSSAAGDVLRVDDLQTAFPFGDRMVNAVDRVCFTVGRGRIVGLVGESGCGKSMTALSIMRLVPAPGRLAGGVIELDGHGDIGSIPEREMRSIRGGDLAMIFQDPMTSLNPVMRVGEQIVEGLRFHRRISRREARDRAIQMLTLVGIGDPELRAREYPHQMSGGMCQRVMIAMALACEPKVMLADEPTTALDVTIQAQILNLMRDVRDRTGTAIVLITHDLGVVAEMADDVCVMYAGEIVERAPVRCIFREPLHPYTIGLLESVSIGQGAVHRKTMLPAISGMVPGLGQLPGGCRFADRCRHATMLCKEHRPPLEELEPGRLVRCWLHVENSPMRVEPRAEAGALSNV</sequence>
<dbReference type="PROSITE" id="PS00211">
    <property type="entry name" value="ABC_TRANSPORTER_1"/>
    <property type="match status" value="1"/>
</dbReference>
<dbReference type="InterPro" id="IPR013563">
    <property type="entry name" value="Oligopep_ABC_C"/>
</dbReference>
<dbReference type="InterPro" id="IPR003439">
    <property type="entry name" value="ABC_transporter-like_ATP-bd"/>
</dbReference>